<dbReference type="Pfam" id="PF00903">
    <property type="entry name" value="Glyoxalase"/>
    <property type="match status" value="1"/>
</dbReference>
<dbReference type="CDD" id="cd06587">
    <property type="entry name" value="VOC"/>
    <property type="match status" value="1"/>
</dbReference>
<sequence length="146" mass="16206">MLSLGKIDHIHVKVSDIPKAIAWYERVLNMVPDTRYHQMNDAPHGVTMLANQSGSVRIALSETSVPNDDSGTIAFVVSGQDFLEWIDQLAGERVANREGLTIARDSVADHGFFCAISFVDPHGNPFEIISYDHTWLAGKLKFKARV</sequence>
<dbReference type="InterPro" id="IPR029068">
    <property type="entry name" value="Glyas_Bleomycin-R_OHBP_Dase"/>
</dbReference>
<protein>
    <submittedName>
        <fullName evidence="2">VOC family protein</fullName>
    </submittedName>
</protein>
<proteinExistence type="predicted"/>
<name>A0ABT7XK12_9NEIS</name>
<accession>A0ABT7XK12</accession>
<dbReference type="EMBL" id="JAUEDK010000005">
    <property type="protein sequence ID" value="MDN0074127.1"/>
    <property type="molecule type" value="Genomic_DNA"/>
</dbReference>
<feature type="domain" description="VOC" evidence="1">
    <location>
        <begin position="6"/>
        <end position="131"/>
    </location>
</feature>
<dbReference type="Gene3D" id="3.10.180.10">
    <property type="entry name" value="2,3-Dihydroxybiphenyl 1,2-Dioxygenase, domain 1"/>
    <property type="match status" value="1"/>
</dbReference>
<gene>
    <name evidence="2" type="ORF">QU481_04395</name>
</gene>
<keyword evidence="3" id="KW-1185">Reference proteome</keyword>
<dbReference type="SUPFAM" id="SSF54593">
    <property type="entry name" value="Glyoxalase/Bleomycin resistance protein/Dihydroxybiphenyl dioxygenase"/>
    <property type="match status" value="1"/>
</dbReference>
<dbReference type="PROSITE" id="PS51819">
    <property type="entry name" value="VOC"/>
    <property type="match status" value="1"/>
</dbReference>
<organism evidence="2 3">
    <name type="scientific">Crenobacter oryzisoli</name>
    <dbReference type="NCBI Taxonomy" id="3056844"/>
    <lineage>
        <taxon>Bacteria</taxon>
        <taxon>Pseudomonadati</taxon>
        <taxon>Pseudomonadota</taxon>
        <taxon>Betaproteobacteria</taxon>
        <taxon>Neisseriales</taxon>
        <taxon>Neisseriaceae</taxon>
        <taxon>Crenobacter</taxon>
    </lineage>
</organism>
<evidence type="ECO:0000259" key="1">
    <source>
        <dbReference type="PROSITE" id="PS51819"/>
    </source>
</evidence>
<dbReference type="Proteomes" id="UP001168540">
    <property type="component" value="Unassembled WGS sequence"/>
</dbReference>
<evidence type="ECO:0000313" key="3">
    <source>
        <dbReference type="Proteomes" id="UP001168540"/>
    </source>
</evidence>
<dbReference type="InterPro" id="IPR004360">
    <property type="entry name" value="Glyas_Fos-R_dOase_dom"/>
</dbReference>
<reference evidence="2" key="1">
    <citation type="submission" date="2023-06" db="EMBL/GenBank/DDBJ databases">
        <authorList>
            <person name="Zhang S."/>
        </authorList>
    </citation>
    <scope>NUCLEOTIDE SEQUENCE</scope>
    <source>
        <strain evidence="2">SG2303</strain>
    </source>
</reference>
<dbReference type="RefSeq" id="WP_289828673.1">
    <property type="nucleotide sequence ID" value="NZ_JAUEDK010000005.1"/>
</dbReference>
<comment type="caution">
    <text evidence="2">The sequence shown here is derived from an EMBL/GenBank/DDBJ whole genome shotgun (WGS) entry which is preliminary data.</text>
</comment>
<dbReference type="InterPro" id="IPR037523">
    <property type="entry name" value="VOC_core"/>
</dbReference>
<evidence type="ECO:0000313" key="2">
    <source>
        <dbReference type="EMBL" id="MDN0074127.1"/>
    </source>
</evidence>